<evidence type="ECO:0000313" key="3">
    <source>
        <dbReference type="EMBL" id="MCZ0666983.1"/>
    </source>
</evidence>
<name>A0A9Q4EXX1_MEDGN</name>
<reference evidence="3" key="1">
    <citation type="submission" date="2022-11" db="EMBL/GenBank/DDBJ databases">
        <title>Temperate bacteriophages infecting mucin-degrading bacterium Ruminococcus gnavus from the human gut.</title>
        <authorList>
            <person name="Buttimer C."/>
        </authorList>
    </citation>
    <scope>NUCLEOTIDE SEQUENCE</scope>
    <source>
        <strain evidence="3">CCUG 49994</strain>
    </source>
</reference>
<sequence length="84" mass="9026">VAKNCMQVQVTEQHNVENDSDHGKNQEASKIPTTEVKGSSGAVVTGDFLDLTGVMIPLIGSFVLVVGIIGVMVFRKRKSGRNEI</sequence>
<feature type="transmembrane region" description="Helical" evidence="2">
    <location>
        <begin position="54"/>
        <end position="74"/>
    </location>
</feature>
<protein>
    <submittedName>
        <fullName evidence="3">Uncharacterized protein</fullName>
    </submittedName>
</protein>
<dbReference type="AlphaFoldDB" id="A0A9Q4EXX1"/>
<comment type="caution">
    <text evidence="3">The sequence shown here is derived from an EMBL/GenBank/DDBJ whole genome shotgun (WGS) entry which is preliminary data.</text>
</comment>
<dbReference type="Proteomes" id="UP001079535">
    <property type="component" value="Unassembled WGS sequence"/>
</dbReference>
<organism evidence="3 4">
    <name type="scientific">Mediterraneibacter gnavus</name>
    <name type="common">Ruminococcus gnavus</name>
    <dbReference type="NCBI Taxonomy" id="33038"/>
    <lineage>
        <taxon>Bacteria</taxon>
        <taxon>Bacillati</taxon>
        <taxon>Bacillota</taxon>
        <taxon>Clostridia</taxon>
        <taxon>Lachnospirales</taxon>
        <taxon>Lachnospiraceae</taxon>
        <taxon>Mediterraneibacter</taxon>
    </lineage>
</organism>
<gene>
    <name evidence="3" type="ORF">OZZ17_05420</name>
</gene>
<accession>A0A9Q4EXX1</accession>
<feature type="region of interest" description="Disordered" evidence="1">
    <location>
        <begin position="12"/>
        <end position="34"/>
    </location>
</feature>
<dbReference type="EMBL" id="JAPRAY010000006">
    <property type="protein sequence ID" value="MCZ0666983.1"/>
    <property type="molecule type" value="Genomic_DNA"/>
</dbReference>
<feature type="compositionally biased region" description="Basic and acidic residues" evidence="1">
    <location>
        <begin position="14"/>
        <end position="27"/>
    </location>
</feature>
<keyword evidence="2" id="KW-0472">Membrane</keyword>
<keyword evidence="2" id="KW-0812">Transmembrane</keyword>
<keyword evidence="2" id="KW-1133">Transmembrane helix</keyword>
<evidence type="ECO:0000313" key="4">
    <source>
        <dbReference type="Proteomes" id="UP001079535"/>
    </source>
</evidence>
<proteinExistence type="predicted"/>
<feature type="non-terminal residue" evidence="3">
    <location>
        <position position="1"/>
    </location>
</feature>
<evidence type="ECO:0000256" key="1">
    <source>
        <dbReference type="SAM" id="MobiDB-lite"/>
    </source>
</evidence>
<evidence type="ECO:0000256" key="2">
    <source>
        <dbReference type="SAM" id="Phobius"/>
    </source>
</evidence>
<dbReference type="RefSeq" id="WP_268803446.1">
    <property type="nucleotide sequence ID" value="NZ_JAPRAY010000006.1"/>
</dbReference>